<sequence>WPKTLKPTTKRVKKAFSARIADPAFENTLKNHLWYLRPALLSYYNLLYKRLNDDGSADREPLAIILADL</sequence>
<reference evidence="1" key="1">
    <citation type="submission" date="2021-06" db="EMBL/GenBank/DDBJ databases">
        <authorList>
            <person name="Kallberg Y."/>
            <person name="Tangrot J."/>
            <person name="Rosling A."/>
        </authorList>
    </citation>
    <scope>NUCLEOTIDE SEQUENCE</scope>
    <source>
        <strain evidence="1">BR232B</strain>
    </source>
</reference>
<feature type="non-terminal residue" evidence="1">
    <location>
        <position position="1"/>
    </location>
</feature>
<protein>
    <submittedName>
        <fullName evidence="1">2812_t:CDS:1</fullName>
    </submittedName>
</protein>
<proteinExistence type="predicted"/>
<comment type="caution">
    <text evidence="1">The sequence shown here is derived from an EMBL/GenBank/DDBJ whole genome shotgun (WGS) entry which is preliminary data.</text>
</comment>
<organism evidence="1 2">
    <name type="scientific">Paraglomus brasilianum</name>
    <dbReference type="NCBI Taxonomy" id="144538"/>
    <lineage>
        <taxon>Eukaryota</taxon>
        <taxon>Fungi</taxon>
        <taxon>Fungi incertae sedis</taxon>
        <taxon>Mucoromycota</taxon>
        <taxon>Glomeromycotina</taxon>
        <taxon>Glomeromycetes</taxon>
        <taxon>Paraglomerales</taxon>
        <taxon>Paraglomeraceae</taxon>
        <taxon>Paraglomus</taxon>
    </lineage>
</organism>
<evidence type="ECO:0000313" key="1">
    <source>
        <dbReference type="EMBL" id="CAG8466298.1"/>
    </source>
</evidence>
<gene>
    <name evidence="1" type="ORF">PBRASI_LOCUS848</name>
</gene>
<name>A0A9N8VZ95_9GLOM</name>
<dbReference type="EMBL" id="CAJVPI010000047">
    <property type="protein sequence ID" value="CAG8466298.1"/>
    <property type="molecule type" value="Genomic_DNA"/>
</dbReference>
<dbReference type="AlphaFoldDB" id="A0A9N8VZ95"/>
<keyword evidence="2" id="KW-1185">Reference proteome</keyword>
<dbReference type="Proteomes" id="UP000789739">
    <property type="component" value="Unassembled WGS sequence"/>
</dbReference>
<evidence type="ECO:0000313" key="2">
    <source>
        <dbReference type="Proteomes" id="UP000789739"/>
    </source>
</evidence>
<accession>A0A9N8VZ95</accession>